<feature type="chain" id="PRO_5040292701" evidence="1">
    <location>
        <begin position="25"/>
        <end position="541"/>
    </location>
</feature>
<keyword evidence="1" id="KW-0732">Signal</keyword>
<comment type="caution">
    <text evidence="2">The sequence shown here is derived from an EMBL/GenBank/DDBJ whole genome shotgun (WGS) entry which is preliminary data.</text>
</comment>
<dbReference type="AlphaFoldDB" id="A0A9N9UN79"/>
<sequence>MLPRPMYTHHLLVVLVALVGFSYGQFALCWPRYEDEATDWPLKGAPIPPNDTGLVLDSQTVPGPLFIGEPAEPQQLAAKTLFSPDAITYHADAGNCRVNDWQAPIGREPRVKSRSIGLSAQYFHKDGRLTARIICEGDNGYHYCLAALNPKTLETLASWSPRNETLLSPYGMVTEHFVLMPTLEGRIIEIERVDNTTGTFLRQHREINLNTVLPADFITSASVYDADGRVWFIAGRLKRTGTADDSGIIGYVATDGAIHAHRLDNQIFENSIAVNGRTVYANSGPVDLEASGAAGQMYAFQVVADGNIETVWVEQYSVDRAVKPGGLSNGSGSTPALVGDRYVAMTDNAPDRINLNIYRQVDSVMGEPSAGGSNLVCQVPIFKSNGSANENAMVGYYDGSTYSVVVNNHYAAPHIQSLDTIDDINGSFNNFTSLAAGMTRIDILEDGKCVVLWDTPIRSTSVLSFSTANGLLYSYTQDDELSPQGEYVWYFTAIDFASGKVVWRVRAGAGGAFNNNLAPTQLSPSGALWQIVLGGVTWLEG</sequence>
<dbReference type="SUPFAM" id="SSF50998">
    <property type="entry name" value="Quinoprotein alcohol dehydrogenase-like"/>
    <property type="match status" value="1"/>
</dbReference>
<dbReference type="EMBL" id="CABFNO020001545">
    <property type="protein sequence ID" value="CAG9997137.1"/>
    <property type="molecule type" value="Genomic_DNA"/>
</dbReference>
<gene>
    <name evidence="2" type="ORF">CBYS24578_00016708</name>
</gene>
<organism evidence="2 3">
    <name type="scientific">Clonostachys byssicola</name>
    <dbReference type="NCBI Taxonomy" id="160290"/>
    <lineage>
        <taxon>Eukaryota</taxon>
        <taxon>Fungi</taxon>
        <taxon>Dikarya</taxon>
        <taxon>Ascomycota</taxon>
        <taxon>Pezizomycotina</taxon>
        <taxon>Sordariomycetes</taxon>
        <taxon>Hypocreomycetidae</taxon>
        <taxon>Hypocreales</taxon>
        <taxon>Bionectriaceae</taxon>
        <taxon>Clonostachys</taxon>
    </lineage>
</organism>
<dbReference type="OrthoDB" id="4818326at2759"/>
<protein>
    <submittedName>
        <fullName evidence="2">Uncharacterized protein</fullName>
    </submittedName>
</protein>
<proteinExistence type="predicted"/>
<name>A0A9N9UN79_9HYPO</name>
<evidence type="ECO:0000313" key="2">
    <source>
        <dbReference type="EMBL" id="CAG9997137.1"/>
    </source>
</evidence>
<dbReference type="Proteomes" id="UP000754883">
    <property type="component" value="Unassembled WGS sequence"/>
</dbReference>
<accession>A0A9N9UN79</accession>
<reference evidence="2" key="1">
    <citation type="submission" date="2021-10" db="EMBL/GenBank/DDBJ databases">
        <authorList>
            <person name="Piombo E."/>
        </authorList>
    </citation>
    <scope>NUCLEOTIDE SEQUENCE</scope>
</reference>
<keyword evidence="3" id="KW-1185">Reference proteome</keyword>
<evidence type="ECO:0000256" key="1">
    <source>
        <dbReference type="SAM" id="SignalP"/>
    </source>
</evidence>
<dbReference type="InterPro" id="IPR011047">
    <property type="entry name" value="Quinoprotein_ADH-like_sf"/>
</dbReference>
<evidence type="ECO:0000313" key="3">
    <source>
        <dbReference type="Proteomes" id="UP000754883"/>
    </source>
</evidence>
<feature type="signal peptide" evidence="1">
    <location>
        <begin position="1"/>
        <end position="24"/>
    </location>
</feature>